<proteinExistence type="predicted"/>
<accession>A0A202F910</accession>
<reference evidence="1 2" key="1">
    <citation type="submission" date="2017-03" db="EMBL/GenBank/DDBJ databases">
        <title>Genome sequence of Lactobacillus bobalius KACC 16343.</title>
        <authorList>
            <person name="Chun J."/>
        </authorList>
    </citation>
    <scope>NUCLEOTIDE SEQUENCE [LARGE SCALE GENOMIC DNA]</scope>
    <source>
        <strain evidence="1 2">KACC 16343</strain>
    </source>
</reference>
<name>A0A202F910_9LACO</name>
<dbReference type="RefSeq" id="WP_056953182.1">
    <property type="nucleotide sequence ID" value="NZ_LNUA01000031.1"/>
</dbReference>
<dbReference type="InterPro" id="IPR053916">
    <property type="entry name" value="DUF6978"/>
</dbReference>
<dbReference type="Proteomes" id="UP000196232">
    <property type="component" value="Unassembled WGS sequence"/>
</dbReference>
<evidence type="ECO:0000313" key="2">
    <source>
        <dbReference type="Proteomes" id="UP000196232"/>
    </source>
</evidence>
<dbReference type="Pfam" id="PF22398">
    <property type="entry name" value="DUF6978"/>
    <property type="match status" value="1"/>
</dbReference>
<dbReference type="EMBL" id="MYFM01000006">
    <property type="protein sequence ID" value="OVE96961.1"/>
    <property type="molecule type" value="Genomic_DNA"/>
</dbReference>
<evidence type="ECO:0000313" key="1">
    <source>
        <dbReference type="EMBL" id="OVE96961.1"/>
    </source>
</evidence>
<dbReference type="AlphaFoldDB" id="A0A202F910"/>
<sequence>MDRNTYNKLFNLDKVLNKPKVRLANVNKQKSYLARGLFDIRKKFTIVMNCKGHKKRKLSLMINSSDGNMMRFDIIGKPHHGYPTPHLHIFNAENIFECEFVEESELPFPLNEIINNSLDFQKDLEVFFTYNKIKLDNVVFVKEED</sequence>
<organism evidence="1 2">
    <name type="scientific">Companilactobacillus bobalius</name>
    <dbReference type="NCBI Taxonomy" id="2801451"/>
    <lineage>
        <taxon>Bacteria</taxon>
        <taxon>Bacillati</taxon>
        <taxon>Bacillota</taxon>
        <taxon>Bacilli</taxon>
        <taxon>Lactobacillales</taxon>
        <taxon>Lactobacillaceae</taxon>
        <taxon>Companilactobacillus</taxon>
    </lineage>
</organism>
<gene>
    <name evidence="1" type="ORF">LKACC16343_01971</name>
</gene>
<comment type="caution">
    <text evidence="1">The sequence shown here is derived from an EMBL/GenBank/DDBJ whole genome shotgun (WGS) entry which is preliminary data.</text>
</comment>
<protein>
    <submittedName>
        <fullName evidence="1">Uncharacterized protein</fullName>
    </submittedName>
</protein>